<feature type="transmembrane region" description="Helical" evidence="10">
    <location>
        <begin position="107"/>
        <end position="125"/>
    </location>
</feature>
<name>A0AA96J6P0_9MICO</name>
<evidence type="ECO:0000256" key="6">
    <source>
        <dbReference type="ARBA" id="ARBA00022692"/>
    </source>
</evidence>
<dbReference type="AlphaFoldDB" id="A0AA96J6P0"/>
<dbReference type="Proteomes" id="UP001304125">
    <property type="component" value="Chromosome"/>
</dbReference>
<proteinExistence type="inferred from homology"/>
<dbReference type="GO" id="GO:0046677">
    <property type="term" value="P:response to antibiotic"/>
    <property type="evidence" value="ECO:0007669"/>
    <property type="project" value="UniProtKB-KW"/>
</dbReference>
<feature type="transmembrane region" description="Helical" evidence="10">
    <location>
        <begin position="364"/>
        <end position="388"/>
    </location>
</feature>
<evidence type="ECO:0000313" key="12">
    <source>
        <dbReference type="Proteomes" id="UP001304125"/>
    </source>
</evidence>
<dbReference type="InterPro" id="IPR048279">
    <property type="entry name" value="MdtK-like"/>
</dbReference>
<dbReference type="CDD" id="cd13143">
    <property type="entry name" value="MATE_MepA_like"/>
    <property type="match status" value="1"/>
</dbReference>
<feature type="transmembrane region" description="Helical" evidence="10">
    <location>
        <begin position="242"/>
        <end position="264"/>
    </location>
</feature>
<keyword evidence="8 10" id="KW-0472">Membrane</keyword>
<feature type="transmembrane region" description="Helical" evidence="10">
    <location>
        <begin position="24"/>
        <end position="44"/>
    </location>
</feature>
<dbReference type="PANTHER" id="PTHR43823">
    <property type="entry name" value="SPORULATION PROTEIN YKVU"/>
    <property type="match status" value="1"/>
</dbReference>
<accession>A0AA96J6P0</accession>
<dbReference type="Pfam" id="PF01554">
    <property type="entry name" value="MatE"/>
    <property type="match status" value="2"/>
</dbReference>
<feature type="transmembrane region" description="Helical" evidence="10">
    <location>
        <begin position="330"/>
        <end position="352"/>
    </location>
</feature>
<evidence type="ECO:0000256" key="5">
    <source>
        <dbReference type="ARBA" id="ARBA00022475"/>
    </source>
</evidence>
<feature type="transmembrane region" description="Helical" evidence="10">
    <location>
        <begin position="64"/>
        <end position="87"/>
    </location>
</feature>
<comment type="subcellular location">
    <subcellularLocation>
        <location evidence="1">Cell membrane</location>
        <topology evidence="1">Multi-pass membrane protein</topology>
    </subcellularLocation>
</comment>
<dbReference type="NCBIfam" id="TIGR00797">
    <property type="entry name" value="matE"/>
    <property type="match status" value="1"/>
</dbReference>
<evidence type="ECO:0000313" key="11">
    <source>
        <dbReference type="EMBL" id="WNM24402.1"/>
    </source>
</evidence>
<protein>
    <recommendedName>
        <fullName evidence="3">Multidrug export protein MepA</fullName>
    </recommendedName>
</protein>
<evidence type="ECO:0000256" key="1">
    <source>
        <dbReference type="ARBA" id="ARBA00004651"/>
    </source>
</evidence>
<keyword evidence="7 10" id="KW-1133">Transmembrane helix</keyword>
<keyword evidence="9" id="KW-0046">Antibiotic resistance</keyword>
<reference evidence="11 12" key="1">
    <citation type="submission" date="2023-09" db="EMBL/GenBank/DDBJ databases">
        <title>Demequina sp. a novel bacteria isolated from Capsicum annuum.</title>
        <authorList>
            <person name="Humaira Z."/>
            <person name="Lee J."/>
            <person name="Cho D."/>
        </authorList>
    </citation>
    <scope>NUCLEOTIDE SEQUENCE [LARGE SCALE GENOMIC DNA]</scope>
    <source>
        <strain evidence="11 12">OYTSA14</strain>
    </source>
</reference>
<dbReference type="PIRSF" id="PIRSF006603">
    <property type="entry name" value="DinF"/>
    <property type="match status" value="1"/>
</dbReference>
<keyword evidence="6 10" id="KW-0812">Transmembrane</keyword>
<dbReference type="PANTHER" id="PTHR43823:SF3">
    <property type="entry name" value="MULTIDRUG EXPORT PROTEIN MEPA"/>
    <property type="match status" value="1"/>
</dbReference>
<evidence type="ECO:0000256" key="9">
    <source>
        <dbReference type="ARBA" id="ARBA00023251"/>
    </source>
</evidence>
<dbReference type="GO" id="GO:0015297">
    <property type="term" value="F:antiporter activity"/>
    <property type="evidence" value="ECO:0007669"/>
    <property type="project" value="InterPro"/>
</dbReference>
<dbReference type="RefSeq" id="WP_313498084.1">
    <property type="nucleotide sequence ID" value="NZ_CP134879.1"/>
</dbReference>
<evidence type="ECO:0000256" key="7">
    <source>
        <dbReference type="ARBA" id="ARBA00022989"/>
    </source>
</evidence>
<feature type="transmembrane region" description="Helical" evidence="10">
    <location>
        <begin position="169"/>
        <end position="186"/>
    </location>
</feature>
<dbReference type="InterPro" id="IPR002528">
    <property type="entry name" value="MATE_fam"/>
</dbReference>
<dbReference type="InterPro" id="IPR051327">
    <property type="entry name" value="MATE_MepA_subfamily"/>
</dbReference>
<dbReference type="GO" id="GO:0005886">
    <property type="term" value="C:plasma membrane"/>
    <property type="evidence" value="ECO:0007669"/>
    <property type="project" value="UniProtKB-SubCell"/>
</dbReference>
<evidence type="ECO:0000256" key="3">
    <source>
        <dbReference type="ARBA" id="ARBA00022106"/>
    </source>
</evidence>
<sequence length="453" mass="46871">MTTRATRATRDHAESLGSRPIGRLLWWTCSQTTLSVGIYGVYALTNAWFVARGVGADALAAVNLVAPLLLLLGAASTTVGVGGASLVSRSLGARRPDDAAHAAAQSFGLFWATAITVSVVGLALLDPLLRLVGANDATLPYARPYAAVLIAGAIFSTGFSAIVRAEGRLLFSTMLWVIPVIVQITLDPVLIYGLHLGVVGAALGTVGGQAVSAFMALWFFFGQRGRPYRIRASHLRPHARTVKEIVSIGAPSFLTGLGATLLALVVNVTLAAASTAALVGYAVAARVQTFASMPHTGITQGTQPIISYNAGRLDEARVDRTRTLALRATVVYGALAATFLLIAAPWIAGAFVTDPATIDVATTAIRAVAAGVVLAGVPPVISACFQALGRPSPSYWISVGTLIGIKLPLVLALGTLGPAGIWIALPLGEAAAAGAAWLVLRRTTAFTVRSERP</sequence>
<keyword evidence="5" id="KW-1003">Cell membrane</keyword>
<feature type="transmembrane region" description="Helical" evidence="10">
    <location>
        <begin position="270"/>
        <end position="287"/>
    </location>
</feature>
<feature type="transmembrane region" description="Helical" evidence="10">
    <location>
        <begin position="419"/>
        <end position="440"/>
    </location>
</feature>
<feature type="transmembrane region" description="Helical" evidence="10">
    <location>
        <begin position="192"/>
        <end position="221"/>
    </location>
</feature>
<gene>
    <name evidence="11" type="ORF">RN606_13715</name>
</gene>
<evidence type="ECO:0000256" key="4">
    <source>
        <dbReference type="ARBA" id="ARBA00022448"/>
    </source>
</evidence>
<evidence type="ECO:0000256" key="8">
    <source>
        <dbReference type="ARBA" id="ARBA00023136"/>
    </source>
</evidence>
<keyword evidence="12" id="KW-1185">Reference proteome</keyword>
<dbReference type="EMBL" id="CP134879">
    <property type="protein sequence ID" value="WNM24402.1"/>
    <property type="molecule type" value="Genomic_DNA"/>
</dbReference>
<evidence type="ECO:0000256" key="10">
    <source>
        <dbReference type="SAM" id="Phobius"/>
    </source>
</evidence>
<organism evidence="11 12">
    <name type="scientific">Demequina capsici</name>
    <dbReference type="NCBI Taxonomy" id="3075620"/>
    <lineage>
        <taxon>Bacteria</taxon>
        <taxon>Bacillati</taxon>
        <taxon>Actinomycetota</taxon>
        <taxon>Actinomycetes</taxon>
        <taxon>Micrococcales</taxon>
        <taxon>Demequinaceae</taxon>
        <taxon>Demequina</taxon>
    </lineage>
</organism>
<dbReference type="GO" id="GO:0042910">
    <property type="term" value="F:xenobiotic transmembrane transporter activity"/>
    <property type="evidence" value="ECO:0007669"/>
    <property type="project" value="InterPro"/>
</dbReference>
<comment type="similarity">
    <text evidence="2">Belongs to the multi antimicrobial extrusion (MATE) (TC 2.A.66.1) family. MepA subfamily.</text>
</comment>
<dbReference type="InterPro" id="IPR045070">
    <property type="entry name" value="MATE_MepA-like"/>
</dbReference>
<feature type="transmembrane region" description="Helical" evidence="10">
    <location>
        <begin position="145"/>
        <end position="162"/>
    </location>
</feature>
<evidence type="ECO:0000256" key="2">
    <source>
        <dbReference type="ARBA" id="ARBA00008417"/>
    </source>
</evidence>
<feature type="transmembrane region" description="Helical" evidence="10">
    <location>
        <begin position="395"/>
        <end position="413"/>
    </location>
</feature>
<keyword evidence="4" id="KW-0813">Transport</keyword>